<evidence type="ECO:0000313" key="4">
    <source>
        <dbReference type="Proteomes" id="UP000029424"/>
    </source>
</evidence>
<dbReference type="EMBL" id="CP008727">
    <property type="protein sequence ID" value="AIO70676.1"/>
    <property type="molecule type" value="Genomic_DNA"/>
</dbReference>
<feature type="region of interest" description="Disordered" evidence="1">
    <location>
        <begin position="30"/>
        <end position="126"/>
    </location>
</feature>
<dbReference type="AlphaFoldDB" id="A0AAI8BEB4"/>
<sequence>MKRVGYGLLLLAFTSSTFASERYVEIWNPPEARTGSSTGARHDPSARKPAPAAKRKRVAPRVVEARMHHPPTAVKIAPKPRAIDDDMPRATPAPPSPAAPDIPRQFTPDGNVLRVGTRGYGVEVSR</sequence>
<name>A0AAI8BEB4_9BURK</name>
<reference evidence="3 4" key="1">
    <citation type="submission" date="2014-06" db="EMBL/GenBank/DDBJ databases">
        <authorList>
            <person name="Bishop-Lilly K.A."/>
            <person name="Broomall S.M."/>
            <person name="Chain P.S."/>
            <person name="Chertkov O."/>
            <person name="Coyne S.R."/>
            <person name="Daligault H.E."/>
            <person name="Davenport K.W."/>
            <person name="Erkkila T."/>
            <person name="Frey K.G."/>
            <person name="Gibbons H.S."/>
            <person name="Gu W."/>
            <person name="Jaissle J."/>
            <person name="Johnson S.L."/>
            <person name="Koroleva G.I."/>
            <person name="Ladner J.T."/>
            <person name="Lo C.-C."/>
            <person name="Minogue T.D."/>
            <person name="Munk C."/>
            <person name="Palacios G.F."/>
            <person name="Redden C.L."/>
            <person name="Rosenzweig C.N."/>
            <person name="Scholz M.B."/>
            <person name="Teshima H."/>
            <person name="Xu Y."/>
        </authorList>
    </citation>
    <scope>NUCLEOTIDE SEQUENCE [LARGE SCALE GENOMIC DNA]</scope>
    <source>
        <strain evidence="3 4">EO147</strain>
    </source>
</reference>
<organism evidence="3 4">
    <name type="scientific">Burkholderia oklahomensis</name>
    <dbReference type="NCBI Taxonomy" id="342113"/>
    <lineage>
        <taxon>Bacteria</taxon>
        <taxon>Pseudomonadati</taxon>
        <taxon>Pseudomonadota</taxon>
        <taxon>Betaproteobacteria</taxon>
        <taxon>Burkholderiales</taxon>
        <taxon>Burkholderiaceae</taxon>
        <taxon>Burkholderia</taxon>
        <taxon>pseudomallei group</taxon>
    </lineage>
</organism>
<feature type="signal peptide" evidence="2">
    <location>
        <begin position="1"/>
        <end position="19"/>
    </location>
</feature>
<keyword evidence="2" id="KW-0732">Signal</keyword>
<keyword evidence="4" id="KW-1185">Reference proteome</keyword>
<dbReference type="Proteomes" id="UP000029424">
    <property type="component" value="Chromosome 2"/>
</dbReference>
<evidence type="ECO:0000256" key="2">
    <source>
        <dbReference type="SAM" id="SignalP"/>
    </source>
</evidence>
<accession>A0AAI8BEB4</accession>
<proteinExistence type="predicted"/>
<protein>
    <submittedName>
        <fullName evidence="3">Uncharacterized protein</fullName>
    </submittedName>
</protein>
<feature type="chain" id="PRO_5042527907" evidence="2">
    <location>
        <begin position="20"/>
        <end position="126"/>
    </location>
</feature>
<dbReference type="KEGG" id="bok:DM82_4801"/>
<gene>
    <name evidence="3" type="ORF">DM82_4801</name>
</gene>
<evidence type="ECO:0000256" key="1">
    <source>
        <dbReference type="SAM" id="MobiDB-lite"/>
    </source>
</evidence>
<feature type="compositionally biased region" description="Pro residues" evidence="1">
    <location>
        <begin position="91"/>
        <end position="100"/>
    </location>
</feature>
<evidence type="ECO:0000313" key="3">
    <source>
        <dbReference type="EMBL" id="AIO70676.1"/>
    </source>
</evidence>